<proteinExistence type="predicted"/>
<sequence length="419" mass="46698">MNENQFASQRSHTRVKFEPLTVSCSLVCLTPLSPATQSINVLSGTPQYEPNRALTPTVIFPDVRAADPDNVFHHGPANSYLSLDTIQWYVDGEPIEDVWTVTTDYTINTTATDLRGALTINKNLPASSKAVLRFKGSFLDWRTGIVYNVESDEMSLTCTDKGDDSLSCSVDKPLVEYDPLFDDLLLYEYKVARGITVQGTRADYVSGKCYEQSVNVILVSGTSLQNSLSAGVTMRVVRHGQSTALTPNSEASPELMLATYPTIKFDMRQIDKAEYDVQFIKNSAVVAQATIGLHTSTTMPSFGKPLRNADISPSQQVYENNVLLNLADRMIEYPECFYLIQWMTQAKYNDNGTWKYAAEKSWQRGEHLLAAIEGLDIGLTVNDSFFDLWFNVDAHGKDELLTDENDVVFTDENDEPLIG</sequence>
<gene>
    <name evidence="1" type="ORF">SAMN04487900_11021</name>
</gene>
<dbReference type="Proteomes" id="UP000199134">
    <property type="component" value="Unassembled WGS sequence"/>
</dbReference>
<dbReference type="OrthoDB" id="1035590at2"/>
<name>A0A1H0GXM1_9BACT</name>
<evidence type="ECO:0000313" key="1">
    <source>
        <dbReference type="EMBL" id="SDO11552.1"/>
    </source>
</evidence>
<accession>A0A1H0GXM1</accession>
<reference evidence="2" key="1">
    <citation type="submission" date="2016-10" db="EMBL/GenBank/DDBJ databases">
        <authorList>
            <person name="de Groot N.N."/>
        </authorList>
    </citation>
    <scope>NUCLEOTIDE SEQUENCE [LARGE SCALE GENOMIC DNA]</scope>
    <source>
        <strain evidence="2">BP1-145</strain>
    </source>
</reference>
<dbReference type="AlphaFoldDB" id="A0A1H0GXM1"/>
<organism evidence="1 2">
    <name type="scientific">Prevotella communis</name>
    <dbReference type="NCBI Taxonomy" id="2913614"/>
    <lineage>
        <taxon>Bacteria</taxon>
        <taxon>Pseudomonadati</taxon>
        <taxon>Bacteroidota</taxon>
        <taxon>Bacteroidia</taxon>
        <taxon>Bacteroidales</taxon>
        <taxon>Prevotellaceae</taxon>
        <taxon>Prevotella</taxon>
    </lineage>
</organism>
<dbReference type="EMBL" id="FNIW01000010">
    <property type="protein sequence ID" value="SDO11552.1"/>
    <property type="molecule type" value="Genomic_DNA"/>
</dbReference>
<comment type="caution">
    <text evidence="1">The sequence shown here is derived from an EMBL/GenBank/DDBJ whole genome shotgun (WGS) entry which is preliminary data.</text>
</comment>
<evidence type="ECO:0000313" key="2">
    <source>
        <dbReference type="Proteomes" id="UP000199134"/>
    </source>
</evidence>
<dbReference type="RefSeq" id="WP_143005746.1">
    <property type="nucleotide sequence ID" value="NZ_FNIW01000010.1"/>
</dbReference>
<protein>
    <submittedName>
        <fullName evidence="1">Uncharacterized protein</fullName>
    </submittedName>
</protein>